<comment type="subcellular location">
    <subcellularLocation>
        <location evidence="1 6">Cell membrane</location>
        <topology evidence="1 6">Multi-pass membrane protein</topology>
    </subcellularLocation>
</comment>
<keyword evidence="2" id="KW-1003">Cell membrane</keyword>
<dbReference type="PANTHER" id="PTHR30561">
    <property type="entry name" value="SMR FAMILY PROTON-DEPENDENT DRUG EFFLUX TRANSPORTER SUGE"/>
    <property type="match status" value="1"/>
</dbReference>
<evidence type="ECO:0000256" key="1">
    <source>
        <dbReference type="ARBA" id="ARBA00004651"/>
    </source>
</evidence>
<dbReference type="Gene3D" id="1.10.3730.20">
    <property type="match status" value="1"/>
</dbReference>
<evidence type="ECO:0000256" key="3">
    <source>
        <dbReference type="ARBA" id="ARBA00022692"/>
    </source>
</evidence>
<evidence type="ECO:0000313" key="8">
    <source>
        <dbReference type="EMBL" id="SDK57629.1"/>
    </source>
</evidence>
<keyword evidence="4 7" id="KW-1133">Transmembrane helix</keyword>
<dbReference type="OrthoDB" id="2168659at2"/>
<evidence type="ECO:0000256" key="6">
    <source>
        <dbReference type="RuleBase" id="RU003942"/>
    </source>
</evidence>
<dbReference type="AlphaFoldDB" id="A0A1G9D179"/>
<evidence type="ECO:0000256" key="5">
    <source>
        <dbReference type="ARBA" id="ARBA00023136"/>
    </source>
</evidence>
<gene>
    <name evidence="8" type="ORF">SAMN05216216_10510</name>
</gene>
<feature type="transmembrane region" description="Helical" evidence="7">
    <location>
        <begin position="56"/>
        <end position="75"/>
    </location>
</feature>
<proteinExistence type="inferred from homology"/>
<dbReference type="Proteomes" id="UP000199008">
    <property type="component" value="Unassembled WGS sequence"/>
</dbReference>
<dbReference type="InterPro" id="IPR037185">
    <property type="entry name" value="EmrE-like"/>
</dbReference>
<sequence>MNWIKIIIASIFEVGWVIGLNHAENWWQWGLTLVAIYVSFYLLIIASMELPVGTSYAVFVGLGATGVAITDFLIFGHPFTIWNLVFIAVLLAGVIGLKMVTSGERVEEAEK</sequence>
<protein>
    <submittedName>
        <fullName evidence="8">Paired small multidrug resistance pump</fullName>
    </submittedName>
</protein>
<keyword evidence="9" id="KW-1185">Reference proteome</keyword>
<name>A0A1G9D179_9BACL</name>
<dbReference type="RefSeq" id="WP_092985058.1">
    <property type="nucleotide sequence ID" value="NZ_FNFY01000005.1"/>
</dbReference>
<feature type="transmembrane region" description="Helical" evidence="7">
    <location>
        <begin position="26"/>
        <end position="44"/>
    </location>
</feature>
<dbReference type="STRING" id="576118.SAMN05216216_10510"/>
<dbReference type="SUPFAM" id="SSF103481">
    <property type="entry name" value="Multidrug resistance efflux transporter EmrE"/>
    <property type="match status" value="1"/>
</dbReference>
<reference evidence="9" key="1">
    <citation type="submission" date="2016-10" db="EMBL/GenBank/DDBJ databases">
        <authorList>
            <person name="Varghese N."/>
            <person name="Submissions S."/>
        </authorList>
    </citation>
    <scope>NUCLEOTIDE SEQUENCE [LARGE SCALE GENOMIC DNA]</scope>
    <source>
        <strain evidence="9">CGMCC 1.8895</strain>
    </source>
</reference>
<evidence type="ECO:0000256" key="4">
    <source>
        <dbReference type="ARBA" id="ARBA00022989"/>
    </source>
</evidence>
<dbReference type="InterPro" id="IPR045324">
    <property type="entry name" value="Small_multidrug_res"/>
</dbReference>
<feature type="transmembrane region" description="Helical" evidence="7">
    <location>
        <begin position="81"/>
        <end position="101"/>
    </location>
</feature>
<dbReference type="EMBL" id="FNFY01000005">
    <property type="protein sequence ID" value="SDK57629.1"/>
    <property type="molecule type" value="Genomic_DNA"/>
</dbReference>
<dbReference type="GO" id="GO:0005886">
    <property type="term" value="C:plasma membrane"/>
    <property type="evidence" value="ECO:0007669"/>
    <property type="project" value="UniProtKB-SubCell"/>
</dbReference>
<dbReference type="PANTHER" id="PTHR30561:SF7">
    <property type="entry name" value="GUANIDINIUM EFFLUX SYSTEM SUBUNIT GDNC-RELATED"/>
    <property type="match status" value="1"/>
</dbReference>
<evidence type="ECO:0000313" key="9">
    <source>
        <dbReference type="Proteomes" id="UP000199008"/>
    </source>
</evidence>
<accession>A0A1G9D179</accession>
<organism evidence="8 9">
    <name type="scientific">Lacicoccus qingdaonensis</name>
    <dbReference type="NCBI Taxonomy" id="576118"/>
    <lineage>
        <taxon>Bacteria</taxon>
        <taxon>Bacillati</taxon>
        <taxon>Bacillota</taxon>
        <taxon>Bacilli</taxon>
        <taxon>Bacillales</taxon>
        <taxon>Salinicoccaceae</taxon>
        <taxon>Lacicoccus</taxon>
    </lineage>
</organism>
<evidence type="ECO:0000256" key="7">
    <source>
        <dbReference type="SAM" id="Phobius"/>
    </source>
</evidence>
<dbReference type="InterPro" id="IPR000390">
    <property type="entry name" value="Small_drug/metabolite_transptr"/>
</dbReference>
<dbReference type="GO" id="GO:0022857">
    <property type="term" value="F:transmembrane transporter activity"/>
    <property type="evidence" value="ECO:0007669"/>
    <property type="project" value="InterPro"/>
</dbReference>
<comment type="similarity">
    <text evidence="6">Belongs to the drug/metabolite transporter (DMT) superfamily. Small multidrug resistance (SMR) (TC 2.A.7.1) family.</text>
</comment>
<keyword evidence="3 6" id="KW-0812">Transmembrane</keyword>
<evidence type="ECO:0000256" key="2">
    <source>
        <dbReference type="ARBA" id="ARBA00022475"/>
    </source>
</evidence>
<keyword evidence="5 7" id="KW-0472">Membrane</keyword>
<dbReference type="Pfam" id="PF00893">
    <property type="entry name" value="Multi_Drug_Res"/>
    <property type="match status" value="1"/>
</dbReference>